<accession>A0ABD6X7U3</accession>
<dbReference type="EMBL" id="PYMM01000001">
    <property type="protein sequence ID" value="PSU18749.1"/>
    <property type="molecule type" value="Genomic_DNA"/>
</dbReference>
<evidence type="ECO:0000313" key="1">
    <source>
        <dbReference type="EMBL" id="PSU18749.1"/>
    </source>
</evidence>
<comment type="caution">
    <text evidence="1">The sequence shown here is derived from an EMBL/GenBank/DDBJ whole genome shotgun (WGS) entry which is preliminary data.</text>
</comment>
<protein>
    <submittedName>
        <fullName evidence="1">Uncharacterized protein</fullName>
    </submittedName>
</protein>
<name>A0ABD6X7U3_PHODM</name>
<evidence type="ECO:0000313" key="2">
    <source>
        <dbReference type="Proteomes" id="UP000241404"/>
    </source>
</evidence>
<sequence length="126" mass="14082">MNKYIIIFLAINSSIAYANDEPIASLVANKLIADNYSNLKTVNLLPSVKSNNDYNKLLNFSKKEIAVIIVGLEKDVEPLNISGQVSYYSIVITNTDKILNYLEKTGVKKEDALKIAKKVSCWNINK</sequence>
<organism evidence="1 2">
    <name type="scientific">Photobacterium damselae</name>
    <dbReference type="NCBI Taxonomy" id="38293"/>
    <lineage>
        <taxon>Bacteria</taxon>
        <taxon>Pseudomonadati</taxon>
        <taxon>Pseudomonadota</taxon>
        <taxon>Gammaproteobacteria</taxon>
        <taxon>Vibrionales</taxon>
        <taxon>Vibrionaceae</taxon>
        <taxon>Photobacterium</taxon>
    </lineage>
</organism>
<gene>
    <name evidence="1" type="ORF">CTM90_01860</name>
</gene>
<dbReference type="RefSeq" id="WP_065171231.1">
    <property type="nucleotide sequence ID" value="NZ_LZFH01000012.1"/>
</dbReference>
<proteinExistence type="predicted"/>
<dbReference type="Proteomes" id="UP000241404">
    <property type="component" value="Unassembled WGS sequence"/>
</dbReference>
<reference evidence="1 2" key="1">
    <citation type="submission" date="2018-03" db="EMBL/GenBank/DDBJ databases">
        <title>Whole genome sequencing of Histamine producing bacteria.</title>
        <authorList>
            <person name="Butler K."/>
        </authorList>
    </citation>
    <scope>NUCLEOTIDE SEQUENCE [LARGE SCALE GENOMIC DNA]</scope>
    <source>
        <strain evidence="1 2">BT-6</strain>
    </source>
</reference>
<dbReference type="AlphaFoldDB" id="A0ABD6X7U3"/>